<name>R7UV49_CAPTE</name>
<evidence type="ECO:0000256" key="1">
    <source>
        <dbReference type="SAM" id="MobiDB-lite"/>
    </source>
</evidence>
<feature type="compositionally biased region" description="Polar residues" evidence="1">
    <location>
        <begin position="274"/>
        <end position="287"/>
    </location>
</feature>
<proteinExistence type="predicted"/>
<keyword evidence="4" id="KW-1185">Reference proteome</keyword>
<reference evidence="2 4" key="2">
    <citation type="journal article" date="2013" name="Nature">
        <title>Insights into bilaterian evolution from three spiralian genomes.</title>
        <authorList>
            <person name="Simakov O."/>
            <person name="Marletaz F."/>
            <person name="Cho S.J."/>
            <person name="Edsinger-Gonzales E."/>
            <person name="Havlak P."/>
            <person name="Hellsten U."/>
            <person name="Kuo D.H."/>
            <person name="Larsson T."/>
            <person name="Lv J."/>
            <person name="Arendt D."/>
            <person name="Savage R."/>
            <person name="Osoegawa K."/>
            <person name="de Jong P."/>
            <person name="Grimwood J."/>
            <person name="Chapman J.A."/>
            <person name="Shapiro H."/>
            <person name="Aerts A."/>
            <person name="Otillar R.P."/>
            <person name="Terry A.Y."/>
            <person name="Boore J.L."/>
            <person name="Grigoriev I.V."/>
            <person name="Lindberg D.R."/>
            <person name="Seaver E.C."/>
            <person name="Weisblat D.A."/>
            <person name="Putnam N.H."/>
            <person name="Rokhsar D.S."/>
        </authorList>
    </citation>
    <scope>NUCLEOTIDE SEQUENCE</scope>
    <source>
        <strain evidence="2 4">I ESC-2004</strain>
    </source>
</reference>
<feature type="region of interest" description="Disordered" evidence="1">
    <location>
        <begin position="259"/>
        <end position="296"/>
    </location>
</feature>
<evidence type="ECO:0000313" key="2">
    <source>
        <dbReference type="EMBL" id="ELU07822.1"/>
    </source>
</evidence>
<evidence type="ECO:0000313" key="3">
    <source>
        <dbReference type="EnsemblMetazoa" id="CapteP221374"/>
    </source>
</evidence>
<dbReference type="PANTHER" id="PTHR21219:SF4">
    <property type="entry name" value="PID DOMAIN-CONTAINING PROTEIN"/>
    <property type="match status" value="1"/>
</dbReference>
<dbReference type="HOGENOM" id="CLU_482550_0_0_1"/>
<accession>R7UV49</accession>
<feature type="compositionally biased region" description="Polar residues" evidence="1">
    <location>
        <begin position="491"/>
        <end position="513"/>
    </location>
</feature>
<sequence length="565" mass="62201">MASLLDRGDSYHVDFLGCAMLKSMATGLGALQKPLRELYLRHRLPGKDSRLQPRQLTITDRGILITFQQEEVFFGAPSIMFWDSVKFVAVKGAHKKVSAAFEPLDNDHSRNKDKIFTPLDKKQHYLQQLVHPSIFTCVLRRTSGVKALDLHAFVCHSDDEALGLVRAFNMVQSNFTSNQVSESGVFGYNPFGKDSVRATAGPNRSAVPQQPATRAVDRWAYGSTPSLDRIDHDSIHGQPVPTTSAVALLGLGDIKQSDLTRSDSRHRADANFPRPTTRSKSYHQLTQEDLVPSPENSLSRLEVYEYSEHITGSLDRTDAGQNPFYQGANRADSPPNTRTHPPKTTTGQGYSLLGTAATPPGYHGPRSSRAAEQEQPRVHSPSGYQRTIERTPSRAGHPPLLGSNTDLSAHAGTPPRESIYAKPNKQRETATSTSSTSSSTSRAIFSQADDHPPHRPVAKVPPHKVTGVKVLPSMPQINLKPDAKRTESPQKRQATPASGARNWQPTSITNERITTPEEPTSEEMLAHQKKDAEIACLMQNIQLDYEPSTLSPRGTNFESALGYFP</sequence>
<reference evidence="3" key="3">
    <citation type="submission" date="2015-06" db="UniProtKB">
        <authorList>
            <consortium name="EnsemblMetazoa"/>
        </authorList>
    </citation>
    <scope>IDENTIFICATION</scope>
</reference>
<protein>
    <recommendedName>
        <fullName evidence="5">PID domain-containing protein</fullName>
    </recommendedName>
</protein>
<organism evidence="2">
    <name type="scientific">Capitella teleta</name>
    <name type="common">Polychaete worm</name>
    <dbReference type="NCBI Taxonomy" id="283909"/>
    <lineage>
        <taxon>Eukaryota</taxon>
        <taxon>Metazoa</taxon>
        <taxon>Spiralia</taxon>
        <taxon>Lophotrochozoa</taxon>
        <taxon>Annelida</taxon>
        <taxon>Polychaeta</taxon>
        <taxon>Sedentaria</taxon>
        <taxon>Scolecida</taxon>
        <taxon>Capitellidae</taxon>
        <taxon>Capitella</taxon>
    </lineage>
</organism>
<reference evidence="4" key="1">
    <citation type="submission" date="2012-12" db="EMBL/GenBank/DDBJ databases">
        <authorList>
            <person name="Hellsten U."/>
            <person name="Grimwood J."/>
            <person name="Chapman J.A."/>
            <person name="Shapiro H."/>
            <person name="Aerts A."/>
            <person name="Otillar R.P."/>
            <person name="Terry A.Y."/>
            <person name="Boore J.L."/>
            <person name="Simakov O."/>
            <person name="Marletaz F."/>
            <person name="Cho S.-J."/>
            <person name="Edsinger-Gonzales E."/>
            <person name="Havlak P."/>
            <person name="Kuo D.-H."/>
            <person name="Larsson T."/>
            <person name="Lv J."/>
            <person name="Arendt D."/>
            <person name="Savage R."/>
            <person name="Osoegawa K."/>
            <person name="de Jong P."/>
            <person name="Lindberg D.R."/>
            <person name="Seaver E.C."/>
            <person name="Weisblat D.A."/>
            <person name="Putnam N.H."/>
            <person name="Grigoriev I.V."/>
            <person name="Rokhsar D.S."/>
        </authorList>
    </citation>
    <scope>NUCLEOTIDE SEQUENCE</scope>
    <source>
        <strain evidence="4">I ESC-2004</strain>
    </source>
</reference>
<feature type="compositionally biased region" description="Low complexity" evidence="1">
    <location>
        <begin position="431"/>
        <end position="441"/>
    </location>
</feature>
<dbReference type="AlphaFoldDB" id="R7UV49"/>
<evidence type="ECO:0000313" key="4">
    <source>
        <dbReference type="Proteomes" id="UP000014760"/>
    </source>
</evidence>
<dbReference type="EMBL" id="AMQN01001118">
    <property type="status" value="NOT_ANNOTATED_CDS"/>
    <property type="molecule type" value="Genomic_DNA"/>
</dbReference>
<dbReference type="OrthoDB" id="10007483at2759"/>
<gene>
    <name evidence="2" type="ORF">CAPTEDRAFT_221374</name>
</gene>
<dbReference type="EnsemblMetazoa" id="CapteT221374">
    <property type="protein sequence ID" value="CapteP221374"/>
    <property type="gene ID" value="CapteG221374"/>
</dbReference>
<feature type="region of interest" description="Disordered" evidence="1">
    <location>
        <begin position="312"/>
        <end position="521"/>
    </location>
</feature>
<dbReference type="OMA" id="PHINEKA"/>
<feature type="compositionally biased region" description="Basic and acidic residues" evidence="1">
    <location>
        <begin position="481"/>
        <end position="490"/>
    </location>
</feature>
<dbReference type="PANTHER" id="PTHR21219">
    <property type="entry name" value="FI19613P1"/>
    <property type="match status" value="1"/>
</dbReference>
<dbReference type="Proteomes" id="UP000014760">
    <property type="component" value="Unassembled WGS sequence"/>
</dbReference>
<feature type="compositionally biased region" description="Polar residues" evidence="1">
    <location>
        <begin position="334"/>
        <end position="349"/>
    </location>
</feature>
<feature type="compositionally biased region" description="Basic and acidic residues" evidence="1">
    <location>
        <begin position="259"/>
        <end position="269"/>
    </location>
</feature>
<evidence type="ECO:0008006" key="5">
    <source>
        <dbReference type="Google" id="ProtNLM"/>
    </source>
</evidence>
<dbReference type="EMBL" id="KB299619">
    <property type="protein sequence ID" value="ELU07822.1"/>
    <property type="molecule type" value="Genomic_DNA"/>
</dbReference>